<dbReference type="NCBIfam" id="TIGR01178">
    <property type="entry name" value="ade"/>
    <property type="match status" value="1"/>
</dbReference>
<dbReference type="HAMAP" id="MF_01518">
    <property type="entry name" value="Adenine_deamin"/>
    <property type="match status" value="1"/>
</dbReference>
<dbReference type="InterPro" id="IPR011059">
    <property type="entry name" value="Metal-dep_hydrolase_composite"/>
</dbReference>
<dbReference type="GO" id="GO:0006146">
    <property type="term" value="P:adenine catabolic process"/>
    <property type="evidence" value="ECO:0007669"/>
    <property type="project" value="InterPro"/>
</dbReference>
<evidence type="ECO:0000256" key="3">
    <source>
        <dbReference type="ARBA" id="ARBA00012782"/>
    </source>
</evidence>
<comment type="similarity">
    <text evidence="2 8">Belongs to the metallo-dependent hydrolases superfamily. Adenine deaminase family.</text>
</comment>
<dbReference type="InterPro" id="IPR006679">
    <property type="entry name" value="Adenine_deam"/>
</dbReference>
<dbReference type="EMBL" id="CP007452">
    <property type="protein sequence ID" value="AHM57441.1"/>
    <property type="molecule type" value="Genomic_DNA"/>
</dbReference>
<dbReference type="PANTHER" id="PTHR11113:SF2">
    <property type="entry name" value="ADENINE DEAMINASE"/>
    <property type="match status" value="1"/>
</dbReference>
<accession>W8U999</accession>
<dbReference type="PANTHER" id="PTHR11113">
    <property type="entry name" value="N-ACETYLGLUCOSAMINE-6-PHOSPHATE DEACETYLASE"/>
    <property type="match status" value="1"/>
</dbReference>
<keyword evidence="12" id="KW-1185">Reference proteome</keyword>
<dbReference type="Gene3D" id="2.30.40.10">
    <property type="entry name" value="Urease, subunit C, domain 1"/>
    <property type="match status" value="1"/>
</dbReference>
<reference evidence="11 12" key="1">
    <citation type="journal article" date="2014" name="Genome Announc.">
        <title>Complete Genome Sequence of Amino Acid-Utilizing Eubacterium acidaminophilum al-2 (DSM 3953).</title>
        <authorList>
            <person name="Poehlein A."/>
            <person name="Andreesen J.R."/>
            <person name="Daniel R."/>
        </authorList>
    </citation>
    <scope>NUCLEOTIDE SEQUENCE [LARGE SCALE GENOMIC DNA]</scope>
    <source>
        <strain evidence="11 12">DSM 3953</strain>
    </source>
</reference>
<evidence type="ECO:0000313" key="12">
    <source>
        <dbReference type="Proteomes" id="UP000019591"/>
    </source>
</evidence>
<dbReference type="eggNOG" id="COG1001">
    <property type="taxonomic scope" value="Bacteria"/>
</dbReference>
<dbReference type="SUPFAM" id="SSF51338">
    <property type="entry name" value="Composite domain of metallo-dependent hydrolases"/>
    <property type="match status" value="1"/>
</dbReference>
<dbReference type="InterPro" id="IPR006680">
    <property type="entry name" value="Amidohydro-rel"/>
</dbReference>
<keyword evidence="5 8" id="KW-0464">Manganese</keyword>
<evidence type="ECO:0000256" key="4">
    <source>
        <dbReference type="ARBA" id="ARBA00022801"/>
    </source>
</evidence>
<dbReference type="STRING" id="1286171.EAL2_c21600"/>
<evidence type="ECO:0000256" key="5">
    <source>
        <dbReference type="ARBA" id="ARBA00023211"/>
    </source>
</evidence>
<dbReference type="EC" id="3.5.4.2" evidence="3 8"/>
<evidence type="ECO:0000259" key="9">
    <source>
        <dbReference type="Pfam" id="PF01979"/>
    </source>
</evidence>
<dbReference type="HOGENOM" id="CLU_027935_0_0_9"/>
<feature type="domain" description="Adenine deaminase C-terminal" evidence="10">
    <location>
        <begin position="397"/>
        <end position="565"/>
    </location>
</feature>
<proteinExistence type="inferred from homology"/>
<dbReference type="SUPFAM" id="SSF51556">
    <property type="entry name" value="Metallo-dependent hydrolases"/>
    <property type="match status" value="1"/>
</dbReference>
<dbReference type="KEGG" id="eac:EAL2_c21600"/>
<evidence type="ECO:0000256" key="8">
    <source>
        <dbReference type="HAMAP-Rule" id="MF_01518"/>
    </source>
</evidence>
<dbReference type="PATRIC" id="fig|1286171.3.peg.2109"/>
<dbReference type="GO" id="GO:0000034">
    <property type="term" value="F:adenine deaminase activity"/>
    <property type="evidence" value="ECO:0007669"/>
    <property type="project" value="UniProtKB-UniRule"/>
</dbReference>
<evidence type="ECO:0000259" key="10">
    <source>
        <dbReference type="Pfam" id="PF13382"/>
    </source>
</evidence>
<sequence>MAERLRKIIDAACAREKAQLVLKNCKIVCVFTGEIFEGDIAIEDGVIAGIGSYEGIDEIDFQGMYAAPGLIDSHVHIESSMLTPSGFATAVVPCGTTAVIADPHEIANVCGAEGVRYMLEDGKNAPLDIYIMAPSCVPATSFEDSGAVLGSRELLEIAGYENILGLGEVMDFPAVTCADEEMLRKLELFKCKVIDGHSPGLSGSALNAYIAAGVRTDHECSSADEMKERLRLGMYVHIREGSAARNLGVLIKGVNPGNISRCTFCTDDKHPHELLGEGHIDSIMRKAVATGFNAVDAIRMATINAAQCYGLKNAGAIAPGFKADIVAFADLKDFRAHMVFKEGRLVAKAGKALFEARSSIDESIKGRMNVADFSEADIQIGLESEHVKVIRVIPNSLITETAVRDIELEEGCFKFTGESGILKLAVLERHKGSGMIGLGLVENFGLKNAAIGSTVAHDSHNLIVIGDSDKDIMAAAKELIRCEGGITVFSAGRVLKTLPLPVAGLMSDRGIHEVAADLAEMLRICREHGVAEGMDPFMTLSFLSLPVIPELKLTARGLFDVSRFEFTSVED</sequence>
<protein>
    <recommendedName>
        <fullName evidence="7 8">Adenine deaminase</fullName>
        <shortName evidence="8">Adenase</shortName>
        <shortName evidence="8">Adenine aminase</shortName>
        <ecNumber evidence="3 8">3.5.4.2</ecNumber>
    </recommendedName>
</protein>
<dbReference type="FunFam" id="3.20.20.140:FF:000016">
    <property type="entry name" value="Adenine deaminase"/>
    <property type="match status" value="1"/>
</dbReference>
<evidence type="ECO:0000256" key="1">
    <source>
        <dbReference type="ARBA" id="ARBA00001936"/>
    </source>
</evidence>
<dbReference type="InterPro" id="IPR032466">
    <property type="entry name" value="Metal_Hydrolase"/>
</dbReference>
<evidence type="ECO:0000256" key="6">
    <source>
        <dbReference type="ARBA" id="ARBA00047720"/>
    </source>
</evidence>
<comment type="catalytic activity">
    <reaction evidence="6 8">
        <text>adenine + H2O + H(+) = hypoxanthine + NH4(+)</text>
        <dbReference type="Rhea" id="RHEA:23688"/>
        <dbReference type="ChEBI" id="CHEBI:15377"/>
        <dbReference type="ChEBI" id="CHEBI:15378"/>
        <dbReference type="ChEBI" id="CHEBI:16708"/>
        <dbReference type="ChEBI" id="CHEBI:17368"/>
        <dbReference type="ChEBI" id="CHEBI:28938"/>
        <dbReference type="EC" id="3.5.4.2"/>
    </reaction>
</comment>
<dbReference type="InterPro" id="IPR026912">
    <property type="entry name" value="Adenine_deam_C"/>
</dbReference>
<dbReference type="RefSeq" id="WP_025436363.1">
    <property type="nucleotide sequence ID" value="NZ_CP007452.1"/>
</dbReference>
<dbReference type="CDD" id="cd01295">
    <property type="entry name" value="AdeC"/>
    <property type="match status" value="1"/>
</dbReference>
<dbReference type="Pfam" id="PF01979">
    <property type="entry name" value="Amidohydro_1"/>
    <property type="match status" value="1"/>
</dbReference>
<gene>
    <name evidence="8 11" type="primary">ade</name>
    <name evidence="11" type="ORF">EAL2_c21600</name>
</gene>
<evidence type="ECO:0000313" key="11">
    <source>
        <dbReference type="EMBL" id="AHM57441.1"/>
    </source>
</evidence>
<keyword evidence="4 8" id="KW-0378">Hydrolase</keyword>
<evidence type="ECO:0000256" key="7">
    <source>
        <dbReference type="ARBA" id="ARBA00069718"/>
    </source>
</evidence>
<organism evidence="11 12">
    <name type="scientific">Peptoclostridium acidaminophilum DSM 3953</name>
    <dbReference type="NCBI Taxonomy" id="1286171"/>
    <lineage>
        <taxon>Bacteria</taxon>
        <taxon>Bacillati</taxon>
        <taxon>Bacillota</taxon>
        <taxon>Clostridia</taxon>
        <taxon>Peptostreptococcales</taxon>
        <taxon>Peptoclostridiaceae</taxon>
        <taxon>Peptoclostridium</taxon>
    </lineage>
</organism>
<dbReference type="OrthoDB" id="9775607at2"/>
<dbReference type="Proteomes" id="UP000019591">
    <property type="component" value="Chromosome"/>
</dbReference>
<feature type="domain" description="Amidohydrolase-related" evidence="9">
    <location>
        <begin position="66"/>
        <end position="346"/>
    </location>
</feature>
<dbReference type="Pfam" id="PF13382">
    <property type="entry name" value="Adenine_deam_C"/>
    <property type="match status" value="1"/>
</dbReference>
<dbReference type="Gene3D" id="3.20.20.140">
    <property type="entry name" value="Metal-dependent hydrolases"/>
    <property type="match status" value="1"/>
</dbReference>
<evidence type="ECO:0000256" key="2">
    <source>
        <dbReference type="ARBA" id="ARBA00006773"/>
    </source>
</evidence>
<dbReference type="AlphaFoldDB" id="W8U999"/>
<comment type="cofactor">
    <cofactor evidence="1 8">
        <name>Mn(2+)</name>
        <dbReference type="ChEBI" id="CHEBI:29035"/>
    </cofactor>
</comment>
<name>W8U999_PEPAC</name>